<proteinExistence type="predicted"/>
<evidence type="ECO:0000313" key="2">
    <source>
        <dbReference type="Proteomes" id="UP000182498"/>
    </source>
</evidence>
<protein>
    <submittedName>
        <fullName evidence="1">Abi-like protein</fullName>
    </submittedName>
</protein>
<keyword evidence="2" id="KW-1185">Reference proteome</keyword>
<gene>
    <name evidence="1" type="ORF">CVAR292_02098</name>
</gene>
<dbReference type="Proteomes" id="UP000182498">
    <property type="component" value="Unassembled WGS sequence"/>
</dbReference>
<evidence type="ECO:0000313" key="1">
    <source>
        <dbReference type="EMBL" id="CUU66751.1"/>
    </source>
</evidence>
<sequence>MTSASLKFVSEQRMKHFFTGAFYDELQAIALYDRDRRLAAAFFQDISILEIALRNAIDRALSDRSGAMWFASSRMNRDARTTRQLCDTWARFPAGFRQPTEHSGTIRGRLISTCMFGLWVSILDSGGGTGLPEPRDLARHDEIRDRELLLAAFPGGQLVATAEHGAAGKLTGSWVHEQVRKTHLLRNRVAHHEPLILD</sequence>
<dbReference type="EMBL" id="FAUH01000014">
    <property type="protein sequence ID" value="CUU66751.1"/>
    <property type="molecule type" value="Genomic_DNA"/>
</dbReference>
<name>A0A0X2NPW1_9CORY</name>
<dbReference type="AlphaFoldDB" id="A0A0X2NPW1"/>
<organism evidence="1 2">
    <name type="scientific">Corynebacterium variabile</name>
    <dbReference type="NCBI Taxonomy" id="1727"/>
    <lineage>
        <taxon>Bacteria</taxon>
        <taxon>Bacillati</taxon>
        <taxon>Actinomycetota</taxon>
        <taxon>Actinomycetes</taxon>
        <taxon>Mycobacteriales</taxon>
        <taxon>Corynebacteriaceae</taxon>
        <taxon>Corynebacterium</taxon>
    </lineage>
</organism>
<reference evidence="2" key="1">
    <citation type="submission" date="2015-11" db="EMBL/GenBank/DDBJ databases">
        <authorList>
            <person name="Dugat-Bony E."/>
        </authorList>
    </citation>
    <scope>NUCLEOTIDE SEQUENCE [LARGE SCALE GENOMIC DNA]</scope>
    <source>
        <strain evidence="2">Mu292</strain>
    </source>
</reference>
<accession>A0A0X2NPW1</accession>
<dbReference type="RefSeq" id="WP_073884407.1">
    <property type="nucleotide sequence ID" value="NZ_FAUH01000014.1"/>
</dbReference>